<evidence type="ECO:0000313" key="3">
    <source>
        <dbReference type="Proteomes" id="UP000225706"/>
    </source>
</evidence>
<evidence type="ECO:0000256" key="1">
    <source>
        <dbReference type="SAM" id="MobiDB-lite"/>
    </source>
</evidence>
<dbReference type="Proteomes" id="UP000225706">
    <property type="component" value="Unassembled WGS sequence"/>
</dbReference>
<feature type="compositionally biased region" description="Polar residues" evidence="1">
    <location>
        <begin position="46"/>
        <end position="64"/>
    </location>
</feature>
<dbReference type="EMBL" id="LSMT01000112">
    <property type="protein sequence ID" value="PFX27053.1"/>
    <property type="molecule type" value="Genomic_DNA"/>
</dbReference>
<evidence type="ECO:0000313" key="2">
    <source>
        <dbReference type="EMBL" id="PFX27053.1"/>
    </source>
</evidence>
<keyword evidence="3" id="KW-1185">Reference proteome</keyword>
<feature type="compositionally biased region" description="Basic and acidic residues" evidence="1">
    <location>
        <begin position="65"/>
        <end position="100"/>
    </location>
</feature>
<accession>A0A2B4SDC2</accession>
<feature type="region of interest" description="Disordered" evidence="1">
    <location>
        <begin position="1"/>
        <end position="100"/>
    </location>
</feature>
<dbReference type="AlphaFoldDB" id="A0A2B4SDC2"/>
<feature type="region of interest" description="Disordered" evidence="1">
    <location>
        <begin position="112"/>
        <end position="135"/>
    </location>
</feature>
<gene>
    <name evidence="2" type="ORF">AWC38_SpisGene8263</name>
</gene>
<proteinExistence type="predicted"/>
<organism evidence="2 3">
    <name type="scientific">Stylophora pistillata</name>
    <name type="common">Smooth cauliflower coral</name>
    <dbReference type="NCBI Taxonomy" id="50429"/>
    <lineage>
        <taxon>Eukaryota</taxon>
        <taxon>Metazoa</taxon>
        <taxon>Cnidaria</taxon>
        <taxon>Anthozoa</taxon>
        <taxon>Hexacorallia</taxon>
        <taxon>Scleractinia</taxon>
        <taxon>Astrocoeniina</taxon>
        <taxon>Pocilloporidae</taxon>
        <taxon>Stylophora</taxon>
    </lineage>
</organism>
<reference evidence="3" key="1">
    <citation type="journal article" date="2017" name="bioRxiv">
        <title>Comparative analysis of the genomes of Stylophora pistillata and Acropora digitifera provides evidence for extensive differences between species of corals.</title>
        <authorList>
            <person name="Voolstra C.R."/>
            <person name="Li Y."/>
            <person name="Liew Y.J."/>
            <person name="Baumgarten S."/>
            <person name="Zoccola D."/>
            <person name="Flot J.-F."/>
            <person name="Tambutte S."/>
            <person name="Allemand D."/>
            <person name="Aranda M."/>
        </authorList>
    </citation>
    <scope>NUCLEOTIDE SEQUENCE [LARGE SCALE GENOMIC DNA]</scope>
</reference>
<feature type="compositionally biased region" description="Polar residues" evidence="1">
    <location>
        <begin position="17"/>
        <end position="37"/>
    </location>
</feature>
<sequence>MEDRQKFPPRRLADSGFESSQRTEGSASASHQPVNYTNRRRDGSSQERSATTVTTQQQPVNYSNRRPDDSAQERPKFIMEDKQRFPDRRRDPDNFGQREDPEHTALIQLDGNASTQQHHISHSSSHGDHSTQEQLEFDTDTGKLVLSANPQPSQVTSVPLASENPLVVAGVQPQVPDRPVVDGMASQGFFNSKMMNVL</sequence>
<name>A0A2B4SDC2_STYPI</name>
<protein>
    <submittedName>
        <fullName evidence="2">Uncharacterized protein</fullName>
    </submittedName>
</protein>
<comment type="caution">
    <text evidence="2">The sequence shown here is derived from an EMBL/GenBank/DDBJ whole genome shotgun (WGS) entry which is preliminary data.</text>
</comment>